<dbReference type="PANTHER" id="PTHR30098">
    <property type="entry name" value="LEUCYL/PHENYLALANYL-TRNA--PROTEIN TRANSFERASE"/>
    <property type="match status" value="1"/>
</dbReference>
<comment type="similarity">
    <text evidence="4">Belongs to the L/F-transferase family.</text>
</comment>
<comment type="caution">
    <text evidence="5">The sequence shown here is derived from an EMBL/GenBank/DDBJ whole genome shotgun (WGS) entry which is preliminary data.</text>
</comment>
<dbReference type="Gene3D" id="3.40.630.70">
    <property type="entry name" value="Leucyl/phenylalanyl-tRNA-protein transferase, C-terminal domain"/>
    <property type="match status" value="1"/>
</dbReference>
<keyword evidence="2 4" id="KW-0808">Transferase</keyword>
<comment type="catalytic activity">
    <reaction evidence="4">
        <text>N-terminal L-arginyl-[protein] + L-leucyl-tRNA(Leu) = N-terminal L-leucyl-L-arginyl-[protein] + tRNA(Leu) + H(+)</text>
        <dbReference type="Rhea" id="RHEA:50416"/>
        <dbReference type="Rhea" id="RHEA-COMP:9613"/>
        <dbReference type="Rhea" id="RHEA-COMP:9622"/>
        <dbReference type="Rhea" id="RHEA-COMP:12672"/>
        <dbReference type="Rhea" id="RHEA-COMP:12673"/>
        <dbReference type="ChEBI" id="CHEBI:15378"/>
        <dbReference type="ChEBI" id="CHEBI:64719"/>
        <dbReference type="ChEBI" id="CHEBI:78442"/>
        <dbReference type="ChEBI" id="CHEBI:78494"/>
        <dbReference type="ChEBI" id="CHEBI:133044"/>
        <dbReference type="EC" id="2.3.2.6"/>
    </reaction>
</comment>
<gene>
    <name evidence="4 5" type="primary">aat</name>
    <name evidence="5" type="ORF">PQU95_10610</name>
</gene>
<name>A0ABT5IZT6_9NEIS</name>
<evidence type="ECO:0000313" key="5">
    <source>
        <dbReference type="EMBL" id="MDC7717663.1"/>
    </source>
</evidence>
<evidence type="ECO:0000256" key="1">
    <source>
        <dbReference type="ARBA" id="ARBA00022490"/>
    </source>
</evidence>
<dbReference type="InterPro" id="IPR004616">
    <property type="entry name" value="Leu/Phe-tRNA_Trfase"/>
</dbReference>
<evidence type="ECO:0000256" key="2">
    <source>
        <dbReference type="ARBA" id="ARBA00022679"/>
    </source>
</evidence>
<dbReference type="EMBL" id="JAQQLF010000012">
    <property type="protein sequence ID" value="MDC7717663.1"/>
    <property type="molecule type" value="Genomic_DNA"/>
</dbReference>
<keyword evidence="6" id="KW-1185">Reference proteome</keyword>
<keyword evidence="1 4" id="KW-0963">Cytoplasm</keyword>
<reference evidence="5 6" key="1">
    <citation type="submission" date="2023-01" db="EMBL/GenBank/DDBJ databases">
        <title>Novel species of the genus Vogesella isolated from rivers.</title>
        <authorList>
            <person name="Lu H."/>
        </authorList>
    </citation>
    <scope>NUCLEOTIDE SEQUENCE [LARGE SCALE GENOMIC DNA]</scope>
    <source>
        <strain evidence="5 6">DC21W</strain>
    </source>
</reference>
<comment type="catalytic activity">
    <reaction evidence="4">
        <text>L-phenylalanyl-tRNA(Phe) + an N-terminal L-alpha-aminoacyl-[protein] = an N-terminal L-phenylalanyl-L-alpha-aminoacyl-[protein] + tRNA(Phe)</text>
        <dbReference type="Rhea" id="RHEA:43632"/>
        <dbReference type="Rhea" id="RHEA-COMP:9668"/>
        <dbReference type="Rhea" id="RHEA-COMP:9699"/>
        <dbReference type="Rhea" id="RHEA-COMP:10636"/>
        <dbReference type="Rhea" id="RHEA-COMP:10637"/>
        <dbReference type="ChEBI" id="CHEBI:78442"/>
        <dbReference type="ChEBI" id="CHEBI:78531"/>
        <dbReference type="ChEBI" id="CHEBI:78597"/>
        <dbReference type="ChEBI" id="CHEBI:83561"/>
        <dbReference type="EC" id="2.3.2.6"/>
    </reaction>
</comment>
<evidence type="ECO:0000256" key="3">
    <source>
        <dbReference type="ARBA" id="ARBA00023315"/>
    </source>
</evidence>
<evidence type="ECO:0000256" key="4">
    <source>
        <dbReference type="HAMAP-Rule" id="MF_00688"/>
    </source>
</evidence>
<organism evidence="5 6">
    <name type="scientific">Vogesella aquatica</name>
    <dbReference type="NCBI Taxonomy" id="2984206"/>
    <lineage>
        <taxon>Bacteria</taxon>
        <taxon>Pseudomonadati</taxon>
        <taxon>Pseudomonadota</taxon>
        <taxon>Betaproteobacteria</taxon>
        <taxon>Neisseriales</taxon>
        <taxon>Chromobacteriaceae</taxon>
        <taxon>Vogesella</taxon>
    </lineage>
</organism>
<accession>A0ABT5IZT6</accession>
<dbReference type="Gene3D" id="3.30.70.3550">
    <property type="entry name" value="Leucyl/phenylalanyl-tRNA-protein transferase, N-terminal domain"/>
    <property type="match status" value="1"/>
</dbReference>
<keyword evidence="3 4" id="KW-0012">Acyltransferase</keyword>
<dbReference type="InterPro" id="IPR042203">
    <property type="entry name" value="Leu/Phe-tRNA_Trfase_C"/>
</dbReference>
<dbReference type="InterPro" id="IPR042221">
    <property type="entry name" value="Leu/Phe-tRNA_Trfase_N"/>
</dbReference>
<comment type="function">
    <text evidence="4">Functions in the N-end rule pathway of protein degradation where it conjugates Leu, Phe and, less efficiently, Met from aminoacyl-tRNAs to the N-termini of proteins containing an N-terminal arginine or lysine.</text>
</comment>
<protein>
    <recommendedName>
        <fullName evidence="4">Leucyl/phenylalanyl-tRNA--protein transferase</fullName>
        <ecNumber evidence="4">2.3.2.6</ecNumber>
    </recommendedName>
    <alternativeName>
        <fullName evidence="4">L/F-transferase</fullName>
    </alternativeName>
    <alternativeName>
        <fullName evidence="4">Leucyltransferase</fullName>
    </alternativeName>
    <alternativeName>
        <fullName evidence="4">Phenyalanyltransferase</fullName>
    </alternativeName>
</protein>
<dbReference type="PANTHER" id="PTHR30098:SF2">
    <property type="entry name" value="LEUCYL_PHENYLALANYL-TRNA--PROTEIN TRANSFERASE"/>
    <property type="match status" value="1"/>
</dbReference>
<evidence type="ECO:0000313" key="6">
    <source>
        <dbReference type="Proteomes" id="UP001219956"/>
    </source>
</evidence>
<dbReference type="InterPro" id="IPR016181">
    <property type="entry name" value="Acyl_CoA_acyltransferase"/>
</dbReference>
<dbReference type="RefSeq" id="WP_272751976.1">
    <property type="nucleotide sequence ID" value="NZ_JAQQLF010000012.1"/>
</dbReference>
<dbReference type="Pfam" id="PF03588">
    <property type="entry name" value="Leu_Phe_trans"/>
    <property type="match status" value="1"/>
</dbReference>
<dbReference type="GO" id="GO:0008914">
    <property type="term" value="F:leucyl-tRNA--protein transferase activity"/>
    <property type="evidence" value="ECO:0007669"/>
    <property type="project" value="UniProtKB-EC"/>
</dbReference>
<sequence>MIPVLGTAHAFPPVSRALAEPDGLLAAGGDLSPGRLLAAYRSAVFPWFSPGDPILWWSPSQRMVLEPARVRVTRSLAKVLRNRAYHITINQAFEPVMRACAAPRGGQAGTWITDEMVAAYSELHRQGYAHSYECWQDGQLAGGLYGVAVGRMFYGESMFHRATDASKITFVSMARHLHRHGFAMVDCQMFTPHLESLGAQLISRGEFIARLEKAIHLPQPPGMWEDEFRHEPP</sequence>
<proteinExistence type="inferred from homology"/>
<dbReference type="HAMAP" id="MF_00688">
    <property type="entry name" value="Leu_Phe_trans"/>
    <property type="match status" value="1"/>
</dbReference>
<comment type="subcellular location">
    <subcellularLocation>
        <location evidence="4">Cytoplasm</location>
    </subcellularLocation>
</comment>
<dbReference type="EC" id="2.3.2.6" evidence="4"/>
<dbReference type="SUPFAM" id="SSF55729">
    <property type="entry name" value="Acyl-CoA N-acyltransferases (Nat)"/>
    <property type="match status" value="1"/>
</dbReference>
<dbReference type="Proteomes" id="UP001219956">
    <property type="component" value="Unassembled WGS sequence"/>
</dbReference>
<dbReference type="NCBIfam" id="TIGR00667">
    <property type="entry name" value="aat"/>
    <property type="match status" value="1"/>
</dbReference>
<comment type="catalytic activity">
    <reaction evidence="4">
        <text>N-terminal L-lysyl-[protein] + L-leucyl-tRNA(Leu) = N-terminal L-leucyl-L-lysyl-[protein] + tRNA(Leu) + H(+)</text>
        <dbReference type="Rhea" id="RHEA:12340"/>
        <dbReference type="Rhea" id="RHEA-COMP:9613"/>
        <dbReference type="Rhea" id="RHEA-COMP:9622"/>
        <dbReference type="Rhea" id="RHEA-COMP:12670"/>
        <dbReference type="Rhea" id="RHEA-COMP:12671"/>
        <dbReference type="ChEBI" id="CHEBI:15378"/>
        <dbReference type="ChEBI" id="CHEBI:65249"/>
        <dbReference type="ChEBI" id="CHEBI:78442"/>
        <dbReference type="ChEBI" id="CHEBI:78494"/>
        <dbReference type="ChEBI" id="CHEBI:133043"/>
        <dbReference type="EC" id="2.3.2.6"/>
    </reaction>
</comment>